<evidence type="ECO:0000313" key="1">
    <source>
        <dbReference type="EMBL" id="CAK7342392.1"/>
    </source>
</evidence>
<protein>
    <submittedName>
        <fullName evidence="1">Uncharacterized protein</fullName>
    </submittedName>
</protein>
<reference evidence="1 2" key="1">
    <citation type="submission" date="2024-01" db="EMBL/GenBank/DDBJ databases">
        <authorList>
            <person name="Waweru B."/>
        </authorList>
    </citation>
    <scope>NUCLEOTIDE SEQUENCE [LARGE SCALE GENOMIC DNA]</scope>
</reference>
<proteinExistence type="predicted"/>
<keyword evidence="2" id="KW-1185">Reference proteome</keyword>
<dbReference type="EMBL" id="CAWUPB010001160">
    <property type="protein sequence ID" value="CAK7342392.1"/>
    <property type="molecule type" value="Genomic_DNA"/>
</dbReference>
<sequence length="210" mass="24296">MLFIESVAQLQKGSQEHFEWAADKSLIFTNFRLVSEEQEWHIKKRSICPPISNKFIEAAAQQLTTMSLIEHARTEIGQQETCSGCCWHGNHGGPNEYRRAVERSYCWQHNRLDGAYLFNNLLLAKDHSWKVWRLNLASLAACKVDTPSHAHIENIHVTFAPHTSWNFLQRAGFHDRSAKQENLNLVRYLQHAIIGEPVKNDIDGHRYHSK</sequence>
<dbReference type="AlphaFoldDB" id="A0AAV1RYC2"/>
<accession>A0AAV1RYC2</accession>
<organism evidence="1 2">
    <name type="scientific">Dovyalis caffra</name>
    <dbReference type="NCBI Taxonomy" id="77055"/>
    <lineage>
        <taxon>Eukaryota</taxon>
        <taxon>Viridiplantae</taxon>
        <taxon>Streptophyta</taxon>
        <taxon>Embryophyta</taxon>
        <taxon>Tracheophyta</taxon>
        <taxon>Spermatophyta</taxon>
        <taxon>Magnoliopsida</taxon>
        <taxon>eudicotyledons</taxon>
        <taxon>Gunneridae</taxon>
        <taxon>Pentapetalae</taxon>
        <taxon>rosids</taxon>
        <taxon>fabids</taxon>
        <taxon>Malpighiales</taxon>
        <taxon>Salicaceae</taxon>
        <taxon>Flacourtieae</taxon>
        <taxon>Dovyalis</taxon>
    </lineage>
</organism>
<evidence type="ECO:0000313" key="2">
    <source>
        <dbReference type="Proteomes" id="UP001314170"/>
    </source>
</evidence>
<gene>
    <name evidence="1" type="ORF">DCAF_LOCUS16770</name>
</gene>
<name>A0AAV1RYC2_9ROSI</name>
<dbReference type="Proteomes" id="UP001314170">
    <property type="component" value="Unassembled WGS sequence"/>
</dbReference>
<comment type="caution">
    <text evidence="1">The sequence shown here is derived from an EMBL/GenBank/DDBJ whole genome shotgun (WGS) entry which is preliminary data.</text>
</comment>